<comment type="similarity">
    <text evidence="4">Belongs to the FKBP-type PPIase family.</text>
</comment>
<organism evidence="6 7">
    <name type="scientific">Sphingobacterium allocomposti</name>
    <dbReference type="NCBI Taxonomy" id="415956"/>
    <lineage>
        <taxon>Bacteria</taxon>
        <taxon>Pseudomonadati</taxon>
        <taxon>Bacteroidota</taxon>
        <taxon>Sphingobacteriia</taxon>
        <taxon>Sphingobacteriales</taxon>
        <taxon>Sphingobacteriaceae</taxon>
        <taxon>Sphingobacterium</taxon>
    </lineage>
</organism>
<keyword evidence="7" id="KW-1185">Reference proteome</keyword>
<reference evidence="6 7" key="1">
    <citation type="submission" date="2019-07" db="EMBL/GenBank/DDBJ databases">
        <title>Genomic Encyclopedia of Archaeal and Bacterial Type Strains, Phase II (KMG-II): from individual species to whole genera.</title>
        <authorList>
            <person name="Goeker M."/>
        </authorList>
    </citation>
    <scope>NUCLEOTIDE SEQUENCE [LARGE SCALE GENOMIC DNA]</scope>
    <source>
        <strain evidence="6 7">DSM 18850</strain>
    </source>
</reference>
<dbReference type="InterPro" id="IPR001179">
    <property type="entry name" value="PPIase_FKBP_dom"/>
</dbReference>
<keyword evidence="3 4" id="KW-0413">Isomerase</keyword>
<evidence type="ECO:0000259" key="5">
    <source>
        <dbReference type="PROSITE" id="PS50059"/>
    </source>
</evidence>
<proteinExistence type="inferred from homology"/>
<name>A0A5S5DRZ1_9SPHI</name>
<accession>A0A5S5DRZ1</accession>
<dbReference type="GO" id="GO:0003755">
    <property type="term" value="F:peptidyl-prolyl cis-trans isomerase activity"/>
    <property type="evidence" value="ECO:0007669"/>
    <property type="project" value="UniProtKB-UniRule"/>
</dbReference>
<gene>
    <name evidence="6" type="ORF">BC792_101108</name>
</gene>
<sequence>MKKLARLFVVIAIGSACFLGCSKSEDFDYERALEEQRIKDSLELERKKKIIAEQAGALKAFADQHMEGATLHDSTGIWLQILEPGDNNSYTYQVSARGGILAPRISVKYKGTLLDGTVFDESKDDKPVEMSLASVIEAWQLAFLPKTFRFNGDNHTTGGLTPNGFKKGAKFRIVTPSPWAYDTATREKIPANSPLYFEIEVVDIK</sequence>
<dbReference type="Proteomes" id="UP000325105">
    <property type="component" value="Unassembled WGS sequence"/>
</dbReference>
<dbReference type="RefSeq" id="WP_148907028.1">
    <property type="nucleotide sequence ID" value="NZ_VNHX01000001.1"/>
</dbReference>
<dbReference type="OrthoDB" id="669809at2"/>
<dbReference type="PROSITE" id="PS50059">
    <property type="entry name" value="FKBP_PPIASE"/>
    <property type="match status" value="1"/>
</dbReference>
<dbReference type="Pfam" id="PF00254">
    <property type="entry name" value="FKBP_C"/>
    <property type="match status" value="1"/>
</dbReference>
<evidence type="ECO:0000256" key="3">
    <source>
        <dbReference type="PROSITE-ProRule" id="PRU00277"/>
    </source>
</evidence>
<dbReference type="Gene3D" id="3.10.50.40">
    <property type="match status" value="1"/>
</dbReference>
<dbReference type="EMBL" id="VNHX01000001">
    <property type="protein sequence ID" value="TYP98454.1"/>
    <property type="molecule type" value="Genomic_DNA"/>
</dbReference>
<dbReference type="AlphaFoldDB" id="A0A5S5DRZ1"/>
<dbReference type="EC" id="5.2.1.8" evidence="4"/>
<evidence type="ECO:0000313" key="6">
    <source>
        <dbReference type="EMBL" id="TYP98454.1"/>
    </source>
</evidence>
<dbReference type="PROSITE" id="PS51257">
    <property type="entry name" value="PROKAR_LIPOPROTEIN"/>
    <property type="match status" value="1"/>
</dbReference>
<protein>
    <recommendedName>
        <fullName evidence="4">Peptidyl-prolyl cis-trans isomerase</fullName>
        <ecNumber evidence="4">5.2.1.8</ecNumber>
    </recommendedName>
</protein>
<comment type="catalytic activity">
    <reaction evidence="1 3 4">
        <text>[protein]-peptidylproline (omega=180) = [protein]-peptidylproline (omega=0)</text>
        <dbReference type="Rhea" id="RHEA:16237"/>
        <dbReference type="Rhea" id="RHEA-COMP:10747"/>
        <dbReference type="Rhea" id="RHEA-COMP:10748"/>
        <dbReference type="ChEBI" id="CHEBI:83833"/>
        <dbReference type="ChEBI" id="CHEBI:83834"/>
        <dbReference type="EC" id="5.2.1.8"/>
    </reaction>
</comment>
<feature type="domain" description="PPIase FKBP-type" evidence="5">
    <location>
        <begin position="102"/>
        <end position="205"/>
    </location>
</feature>
<evidence type="ECO:0000256" key="4">
    <source>
        <dbReference type="RuleBase" id="RU003915"/>
    </source>
</evidence>
<dbReference type="SUPFAM" id="SSF54534">
    <property type="entry name" value="FKBP-like"/>
    <property type="match status" value="1"/>
</dbReference>
<dbReference type="InterPro" id="IPR046357">
    <property type="entry name" value="PPIase_dom_sf"/>
</dbReference>
<evidence type="ECO:0000313" key="7">
    <source>
        <dbReference type="Proteomes" id="UP000325105"/>
    </source>
</evidence>
<keyword evidence="2 3" id="KW-0697">Rotamase</keyword>
<evidence type="ECO:0000256" key="1">
    <source>
        <dbReference type="ARBA" id="ARBA00000971"/>
    </source>
</evidence>
<evidence type="ECO:0000256" key="2">
    <source>
        <dbReference type="ARBA" id="ARBA00023110"/>
    </source>
</evidence>
<comment type="caution">
    <text evidence="6">The sequence shown here is derived from an EMBL/GenBank/DDBJ whole genome shotgun (WGS) entry which is preliminary data.</text>
</comment>